<dbReference type="RefSeq" id="XP_065650845.1">
    <property type="nucleotide sequence ID" value="XM_065794773.1"/>
</dbReference>
<dbReference type="PANTHER" id="PTHR10773">
    <property type="entry name" value="DNA-DIRECTED RNA POLYMERASES I, II, AND III SUBUNIT RPABC2"/>
    <property type="match status" value="1"/>
</dbReference>
<dbReference type="PANTHER" id="PTHR10773:SF19">
    <property type="match status" value="1"/>
</dbReference>
<name>A0ABM4BP12_HYDVU</name>
<protein>
    <submittedName>
        <fullName evidence="2 3">Uncharacterized protein LOC136079000</fullName>
    </submittedName>
</protein>
<keyword evidence="1" id="KW-1185">Reference proteome</keyword>
<accession>A0ABM4BP12</accession>
<evidence type="ECO:0000313" key="2">
    <source>
        <dbReference type="RefSeq" id="XP_065650844.1"/>
    </source>
</evidence>
<evidence type="ECO:0000313" key="3">
    <source>
        <dbReference type="RefSeq" id="XP_065650845.1"/>
    </source>
</evidence>
<proteinExistence type="predicted"/>
<reference evidence="2 3" key="1">
    <citation type="submission" date="2025-05" db="UniProtKB">
        <authorList>
            <consortium name="RefSeq"/>
        </authorList>
    </citation>
    <scope>IDENTIFICATION</scope>
</reference>
<dbReference type="GeneID" id="136079000"/>
<dbReference type="Proteomes" id="UP001652625">
    <property type="component" value="Chromosome 04"/>
</dbReference>
<dbReference type="RefSeq" id="XP_065650844.1">
    <property type="nucleotide sequence ID" value="XM_065794772.1"/>
</dbReference>
<sequence length="404" mass="47490">MLNIISVKRVRVKYNNRIKLRNMSIEYFLCCEGIKVRVCQASFCSVLSIKPDRVLRIARHWYEHGTTRPENRGGDRKKIAFSEKKEVIKNHTQSFNCRASHYGRKGAPGRKYLPSDLNVKRMYELFLVKNNAYTVATVGYHYYYGVFMNHFNLAFGYPATDACSTCQTYKLAMKNQNITDNQKKLKTALFILHRRKARKFYSLLNDIHPNEITICFDMMENLVLPKLSIGEAYYSRQLYFYVLGVVIHKGDKSQSVNDIYFFTWIKCENRKDWNMICSAIEHLLKNVLKDKCFNASSLRLFSDACYAQNKNINMTCMLLALRKQYFNKLQITHTFPECGHSYLPADRVFGRVQLDIKKRDQIFEPNEYINILSRHGKVMVYGQNWSAHDFKSEVKRYVMSIKNI</sequence>
<organism evidence="1 2">
    <name type="scientific">Hydra vulgaris</name>
    <name type="common">Hydra</name>
    <name type="synonym">Hydra attenuata</name>
    <dbReference type="NCBI Taxonomy" id="6087"/>
    <lineage>
        <taxon>Eukaryota</taxon>
        <taxon>Metazoa</taxon>
        <taxon>Cnidaria</taxon>
        <taxon>Hydrozoa</taxon>
        <taxon>Hydroidolina</taxon>
        <taxon>Anthoathecata</taxon>
        <taxon>Aplanulata</taxon>
        <taxon>Hydridae</taxon>
        <taxon>Hydra</taxon>
    </lineage>
</organism>
<gene>
    <name evidence="2 3" type="primary">LOC136079000</name>
</gene>
<evidence type="ECO:0000313" key="1">
    <source>
        <dbReference type="Proteomes" id="UP001652625"/>
    </source>
</evidence>